<accession>A0A6J5PAQ3</accession>
<proteinExistence type="predicted"/>
<protein>
    <submittedName>
        <fullName evidence="1">Uncharacterized protein</fullName>
    </submittedName>
</protein>
<gene>
    <name evidence="1" type="ORF">UFOVP844_32</name>
</gene>
<organism evidence="1">
    <name type="scientific">uncultured Caudovirales phage</name>
    <dbReference type="NCBI Taxonomy" id="2100421"/>
    <lineage>
        <taxon>Viruses</taxon>
        <taxon>Duplodnaviria</taxon>
        <taxon>Heunggongvirae</taxon>
        <taxon>Uroviricota</taxon>
        <taxon>Caudoviricetes</taxon>
        <taxon>Peduoviridae</taxon>
        <taxon>Maltschvirus</taxon>
        <taxon>Maltschvirus maltsch</taxon>
    </lineage>
</organism>
<sequence length="82" mass="9258">MTKWMKASKKSPPKDRVFLWRSSFGFGIGEWGHFTVDIITPGGVDGYSLVENPVQIHELIIPVFSTEGCLKNSEISWAEFPE</sequence>
<evidence type="ECO:0000313" key="1">
    <source>
        <dbReference type="EMBL" id="CAB4166491.1"/>
    </source>
</evidence>
<reference evidence="1" key="1">
    <citation type="submission" date="2020-04" db="EMBL/GenBank/DDBJ databases">
        <authorList>
            <person name="Chiriac C."/>
            <person name="Salcher M."/>
            <person name="Ghai R."/>
            <person name="Kavagutti S V."/>
        </authorList>
    </citation>
    <scope>NUCLEOTIDE SEQUENCE</scope>
</reference>
<dbReference type="EMBL" id="LR796795">
    <property type="protein sequence ID" value="CAB4166491.1"/>
    <property type="molecule type" value="Genomic_DNA"/>
</dbReference>
<name>A0A6J5PAQ3_9CAUD</name>